<keyword evidence="1" id="KW-0732">Signal</keyword>
<dbReference type="GeneID" id="20703068"/>
<name>G2WSK9_VERDV</name>
<accession>G2WSK9</accession>
<dbReference type="AlphaFoldDB" id="G2WSK9"/>
<keyword evidence="3" id="KW-1185">Reference proteome</keyword>
<gene>
    <name evidence="2" type="ORF">VDAG_01605</name>
</gene>
<dbReference type="HOGENOM" id="CLU_1897807_0_0_1"/>
<dbReference type="Proteomes" id="UP000001611">
    <property type="component" value="Chromosome 1"/>
</dbReference>
<dbReference type="InParanoid" id="G2WSK9"/>
<dbReference type="EMBL" id="DS572696">
    <property type="protein sequence ID" value="EGY17923.1"/>
    <property type="molecule type" value="Genomic_DNA"/>
</dbReference>
<protein>
    <submittedName>
        <fullName evidence="2">Uncharacterized protein</fullName>
    </submittedName>
</protein>
<organism evidence="2 3">
    <name type="scientific">Verticillium dahliae (strain VdLs.17 / ATCC MYA-4575 / FGSC 10137)</name>
    <name type="common">Verticillium wilt</name>
    <dbReference type="NCBI Taxonomy" id="498257"/>
    <lineage>
        <taxon>Eukaryota</taxon>
        <taxon>Fungi</taxon>
        <taxon>Dikarya</taxon>
        <taxon>Ascomycota</taxon>
        <taxon>Pezizomycotina</taxon>
        <taxon>Sordariomycetes</taxon>
        <taxon>Hypocreomycetidae</taxon>
        <taxon>Glomerellales</taxon>
        <taxon>Plectosphaerellaceae</taxon>
        <taxon>Verticillium</taxon>
    </lineage>
</organism>
<evidence type="ECO:0000256" key="1">
    <source>
        <dbReference type="SAM" id="SignalP"/>
    </source>
</evidence>
<feature type="signal peptide" evidence="1">
    <location>
        <begin position="1"/>
        <end position="21"/>
    </location>
</feature>
<sequence length="134" mass="14675">MRRPEPGWEWILLWGSPSVHFLLISSRPLSASVCRIVTGVQAIPPKVKMCGSMCLFGEEKTWRIGSSPGYPFCRPGACGREKGEDGVKNEEREYSDKPMTIGSAVIGACVLVLSRQGFRGFCEGSVPKSHFEPG</sequence>
<dbReference type="KEGG" id="vda:VDAG_01605"/>
<proteinExistence type="predicted"/>
<evidence type="ECO:0000313" key="2">
    <source>
        <dbReference type="EMBL" id="EGY17923.1"/>
    </source>
</evidence>
<dbReference type="RefSeq" id="XP_009648786.1">
    <property type="nucleotide sequence ID" value="XM_009650491.1"/>
</dbReference>
<feature type="chain" id="PRO_5003438600" evidence="1">
    <location>
        <begin position="22"/>
        <end position="134"/>
    </location>
</feature>
<evidence type="ECO:0000313" key="3">
    <source>
        <dbReference type="Proteomes" id="UP000001611"/>
    </source>
</evidence>
<reference evidence="2 3" key="1">
    <citation type="submission" date="2008-03" db="EMBL/GenBank/DDBJ databases">
        <title>The Genome Sequence of Verticillium dahliae VdLs.17.</title>
        <authorList>
            <consortium name="The Broad Institute Genome Sequencing Platform"/>
            <person name="Ma L.-J.J."/>
            <person name="Klosterman S.J."/>
            <person name="Subbarao K."/>
            <person name="Dobinson K."/>
            <person name="Veronese P."/>
            <person name="Kang S."/>
            <person name="Gold S.E."/>
            <person name="Young S."/>
            <person name="Jaffe D."/>
            <person name="Gnerre S."/>
            <person name="Berlin A."/>
            <person name="Heiman D."/>
            <person name="Hepburn T."/>
            <person name="Sykes S."/>
            <person name="Alvarado L."/>
            <person name="Kodira C.D."/>
            <person name="Lander E."/>
            <person name="Galagan J."/>
            <person name="Nusbaum C."/>
            <person name="Birren B."/>
        </authorList>
    </citation>
    <scope>NUCLEOTIDE SEQUENCE [LARGE SCALE GENOMIC DNA]</scope>
    <source>
        <strain evidence="3">VdLs.17 / ATCC MYA-4575 / FGSC 10137</strain>
    </source>
</reference>